<evidence type="ECO:0000313" key="3">
    <source>
        <dbReference type="Proteomes" id="UP000564964"/>
    </source>
</evidence>
<dbReference type="NCBIfam" id="NF011465">
    <property type="entry name" value="PRK14886.1-1"/>
    <property type="match status" value="1"/>
</dbReference>
<reference evidence="1" key="1">
    <citation type="journal article" date="2020" name="bioRxiv">
        <title>A rank-normalized archaeal taxonomy based on genome phylogeny resolves widespread incomplete and uneven classifications.</title>
        <authorList>
            <person name="Rinke C."/>
            <person name="Chuvochina M."/>
            <person name="Mussig A.J."/>
            <person name="Chaumeil P.-A."/>
            <person name="Waite D.W."/>
            <person name="Whitman W.B."/>
            <person name="Parks D.H."/>
            <person name="Hugenholtz P."/>
        </authorList>
    </citation>
    <scope>NUCLEOTIDE SEQUENCE</scope>
    <source>
        <strain evidence="1">UBA10219</strain>
    </source>
</reference>
<gene>
    <name evidence="1" type="ORF">HA252_06020</name>
    <name evidence="2" type="ORF">J4203_05905</name>
</gene>
<comment type="caution">
    <text evidence="1">The sequence shown here is derived from an EMBL/GenBank/DDBJ whole genome shotgun (WGS) entry which is preliminary data.</text>
</comment>
<dbReference type="AlphaFoldDB" id="A0A7J4JGP4"/>
<proteinExistence type="predicted"/>
<sequence length="181" mass="19309">MRLKEFEHGALAYAAGHASINCMDTTIKNLSAAGEGLASFVQLIALKPLASESQLLQAADQTINAFLDKSNFVNQPGLEFLLRVSGRKQLAAALDLLQVREGFNDCVLMACAAGGPNAAKRAFQAACKSLSFVEEPGLLAESARRNQAFLLQAYGLNKDALKVASLEQLVNEKIALVSLES</sequence>
<reference evidence="2" key="2">
    <citation type="submission" date="2021-03" db="EMBL/GenBank/DDBJ databases">
        <authorList>
            <person name="Jaffe A."/>
        </authorList>
    </citation>
    <scope>NUCLEOTIDE SEQUENCE</scope>
    <source>
        <strain evidence="2">RIFCSPLOWO2_01_FULL_58_19</strain>
    </source>
</reference>
<dbReference type="Proteomes" id="UP000678237">
    <property type="component" value="Unassembled WGS sequence"/>
</dbReference>
<dbReference type="Proteomes" id="UP000564964">
    <property type="component" value="Unassembled WGS sequence"/>
</dbReference>
<dbReference type="Gene3D" id="3.30.2380.10">
    <property type="entry name" value="CGI121/TPRKB"/>
    <property type="match status" value="1"/>
</dbReference>
<organism evidence="1 3">
    <name type="scientific">Candidatus Iainarchaeum sp</name>
    <dbReference type="NCBI Taxonomy" id="3101447"/>
    <lineage>
        <taxon>Archaea</taxon>
        <taxon>Candidatus Iainarchaeota</taxon>
        <taxon>Candidatus Iainarchaeia</taxon>
        <taxon>Candidatus Iainarchaeales</taxon>
        <taxon>Candidatus Iainarchaeaceae</taxon>
        <taxon>Candidatus Iainarchaeum</taxon>
    </lineage>
</organism>
<dbReference type="EMBL" id="DUGH01000145">
    <property type="protein sequence ID" value="HIH16933.1"/>
    <property type="molecule type" value="Genomic_DNA"/>
</dbReference>
<protein>
    <submittedName>
        <fullName evidence="1">Uncharacterized protein</fullName>
    </submittedName>
</protein>
<accession>A0A7J4JGP4</accession>
<dbReference type="EMBL" id="JAGVWE010000005">
    <property type="protein sequence ID" value="MBS3063379.1"/>
    <property type="molecule type" value="Genomic_DNA"/>
</dbReference>
<evidence type="ECO:0000313" key="1">
    <source>
        <dbReference type="EMBL" id="HIH16933.1"/>
    </source>
</evidence>
<dbReference type="InterPro" id="IPR036504">
    <property type="entry name" value="CGI121/TPRKB_sf"/>
</dbReference>
<reference evidence="2" key="3">
    <citation type="submission" date="2021-05" db="EMBL/GenBank/DDBJ databases">
        <title>Protein family content uncovers lineage relationships and bacterial pathway maintenance mechanisms in DPANN archaea.</title>
        <authorList>
            <person name="Castelle C.J."/>
            <person name="Meheust R."/>
            <person name="Jaffe A.L."/>
            <person name="Seitz K."/>
            <person name="Gong X."/>
            <person name="Baker B.J."/>
            <person name="Banfield J.F."/>
        </authorList>
    </citation>
    <scope>NUCLEOTIDE SEQUENCE</scope>
    <source>
        <strain evidence="2">RIFCSPLOWO2_01_FULL_58_19</strain>
    </source>
</reference>
<dbReference type="SUPFAM" id="SSF143870">
    <property type="entry name" value="PF0523-like"/>
    <property type="match status" value="1"/>
</dbReference>
<name>A0A7J4JGP4_9ARCH</name>
<evidence type="ECO:0000313" key="2">
    <source>
        <dbReference type="EMBL" id="MBS3063379.1"/>
    </source>
</evidence>